<keyword evidence="4 8" id="KW-0489">Methyltransferase</keyword>
<dbReference type="EC" id="2.1.1.133" evidence="8"/>
<organism evidence="8 9">
    <name type="scientific">Sulfuracidifex metallicus DSM 6482 = JCM 9184</name>
    <dbReference type="NCBI Taxonomy" id="523847"/>
    <lineage>
        <taxon>Archaea</taxon>
        <taxon>Thermoproteota</taxon>
        <taxon>Thermoprotei</taxon>
        <taxon>Sulfolobales</taxon>
        <taxon>Sulfolobaceae</taxon>
        <taxon>Sulfuracidifex</taxon>
    </lineage>
</organism>
<name>A0A6A9QJI9_SULME</name>
<comment type="similarity">
    <text evidence="2">Belongs to the precorrin methyltransferase family.</text>
</comment>
<dbReference type="InterPro" id="IPR014776">
    <property type="entry name" value="4pyrrole_Mease_sub2"/>
</dbReference>
<protein>
    <submittedName>
        <fullName evidence="8">Precorrin-4 C(11)-methyltransferase</fullName>
        <ecNumber evidence="8">2.1.1.133</ecNumber>
    </submittedName>
</protein>
<dbReference type="AlphaFoldDB" id="A0A6A9QJI9"/>
<dbReference type="Gene3D" id="3.40.1010.10">
    <property type="entry name" value="Cobalt-precorrin-4 Transmethylase, Domain 1"/>
    <property type="match status" value="1"/>
</dbReference>
<feature type="domain" description="Tetrapyrrole methylase" evidence="7">
    <location>
        <begin position="9"/>
        <end position="217"/>
    </location>
</feature>
<dbReference type="Gene3D" id="3.30.950.10">
    <property type="entry name" value="Methyltransferase, Cobalt-precorrin-4 Transmethylase, Domain 2"/>
    <property type="match status" value="1"/>
</dbReference>
<dbReference type="PANTHER" id="PTHR45790">
    <property type="entry name" value="SIROHEME SYNTHASE-RELATED"/>
    <property type="match status" value="1"/>
</dbReference>
<keyword evidence="6" id="KW-0949">S-adenosyl-L-methionine</keyword>
<keyword evidence="5 8" id="KW-0808">Transferase</keyword>
<accession>A0A6A9QJI9</accession>
<evidence type="ECO:0000313" key="9">
    <source>
        <dbReference type="Proteomes" id="UP000470772"/>
    </source>
</evidence>
<dbReference type="InterPro" id="IPR006362">
    <property type="entry name" value="Cbl_synth_CobM/CibF"/>
</dbReference>
<dbReference type="PANTHER" id="PTHR45790:SF4">
    <property type="entry name" value="COBALT-PRECORRIN-4 C(11)-METHYLTRANSFERASE"/>
    <property type="match status" value="1"/>
</dbReference>
<dbReference type="InterPro" id="IPR003043">
    <property type="entry name" value="Uropor_MeTrfase_CS"/>
</dbReference>
<dbReference type="RefSeq" id="WP_156016232.1">
    <property type="nucleotide sequence ID" value="NZ_WGGD01000005.1"/>
</dbReference>
<dbReference type="NCBIfam" id="TIGR01465">
    <property type="entry name" value="cobM_cbiF"/>
    <property type="match status" value="1"/>
</dbReference>
<evidence type="ECO:0000313" key="8">
    <source>
        <dbReference type="EMBL" id="MUN28410.1"/>
    </source>
</evidence>
<reference evidence="8 9" key="1">
    <citation type="submission" date="2019-10" db="EMBL/GenBank/DDBJ databases">
        <title>Sequencing and Assembly of Multiple Reported Metal-Biooxidizing Members of the Extremely Thermoacidophilic Archaeal Family Sulfolobaceae.</title>
        <authorList>
            <person name="Counts J.A."/>
            <person name="Kelly R.M."/>
        </authorList>
    </citation>
    <scope>NUCLEOTIDE SEQUENCE [LARGE SCALE GENOMIC DNA]</scope>
    <source>
        <strain evidence="8 9">DSM 6482</strain>
    </source>
</reference>
<comment type="pathway">
    <text evidence="1">Cofactor biosynthesis; adenosylcobalamin biosynthesis.</text>
</comment>
<evidence type="ECO:0000256" key="5">
    <source>
        <dbReference type="ARBA" id="ARBA00022679"/>
    </source>
</evidence>
<keyword evidence="3" id="KW-0169">Cobalamin biosynthesis</keyword>
<dbReference type="CDD" id="cd11641">
    <property type="entry name" value="Precorrin-4_C11-MT"/>
    <property type="match status" value="1"/>
</dbReference>
<keyword evidence="9" id="KW-1185">Reference proteome</keyword>
<dbReference type="EMBL" id="WGGD01000005">
    <property type="protein sequence ID" value="MUN28410.1"/>
    <property type="molecule type" value="Genomic_DNA"/>
</dbReference>
<evidence type="ECO:0000256" key="1">
    <source>
        <dbReference type="ARBA" id="ARBA00004953"/>
    </source>
</evidence>
<dbReference type="InterPro" id="IPR014777">
    <property type="entry name" value="4pyrrole_Mease_sub1"/>
</dbReference>
<dbReference type="InterPro" id="IPR035996">
    <property type="entry name" value="4pyrrol_Methylase_sf"/>
</dbReference>
<proteinExistence type="inferred from homology"/>
<dbReference type="GO" id="GO:0032259">
    <property type="term" value="P:methylation"/>
    <property type="evidence" value="ECO:0007669"/>
    <property type="project" value="UniProtKB-KW"/>
</dbReference>
<sequence length="267" mass="29145">MSFQVTKGKVYFIGSGPGDPDLITVKAMKVIQQADVILYAGSLVNPLIIERYARKDVEVHDTSPLTLSQIVEIMVKSSTEGKTVARMKSGDSGIYGALMEEMWGLQVAGVPFEVIPGITAAIAAASVIPIELTVPKLGQTVIITRASLRVPMKGSLKDMAKHANNGATLVIYTAIHVIERVINELKEGGLSDDTPAIVVYRATWPNQKIIKGKLSDIALKVHEAKIYRDSVIIVGPAANEDEVKQYVRSSVYDPSFNHSYRPWKVEE</sequence>
<evidence type="ECO:0000256" key="6">
    <source>
        <dbReference type="ARBA" id="ARBA00022691"/>
    </source>
</evidence>
<dbReference type="Proteomes" id="UP000470772">
    <property type="component" value="Unassembled WGS sequence"/>
</dbReference>
<evidence type="ECO:0000256" key="3">
    <source>
        <dbReference type="ARBA" id="ARBA00022573"/>
    </source>
</evidence>
<dbReference type="PROSITE" id="PS00839">
    <property type="entry name" value="SUMT_1"/>
    <property type="match status" value="1"/>
</dbReference>
<dbReference type="UniPathway" id="UPA00148"/>
<evidence type="ECO:0000259" key="7">
    <source>
        <dbReference type="Pfam" id="PF00590"/>
    </source>
</evidence>
<dbReference type="Pfam" id="PF00590">
    <property type="entry name" value="TP_methylase"/>
    <property type="match status" value="1"/>
</dbReference>
<dbReference type="InterPro" id="IPR050161">
    <property type="entry name" value="Siro_Cobalamin_biosynth"/>
</dbReference>
<dbReference type="GO" id="GO:0009236">
    <property type="term" value="P:cobalamin biosynthetic process"/>
    <property type="evidence" value="ECO:0007669"/>
    <property type="project" value="UniProtKB-UniPathway"/>
</dbReference>
<gene>
    <name evidence="8" type="primary">cobM</name>
    <name evidence="8" type="ORF">GC250_02765</name>
</gene>
<dbReference type="GO" id="GO:0046026">
    <property type="term" value="F:precorrin-4 C11-methyltransferase activity"/>
    <property type="evidence" value="ECO:0007669"/>
    <property type="project" value="UniProtKB-EC"/>
</dbReference>
<evidence type="ECO:0000256" key="4">
    <source>
        <dbReference type="ARBA" id="ARBA00022603"/>
    </source>
</evidence>
<dbReference type="SUPFAM" id="SSF53790">
    <property type="entry name" value="Tetrapyrrole methylase"/>
    <property type="match status" value="1"/>
</dbReference>
<evidence type="ECO:0000256" key="2">
    <source>
        <dbReference type="ARBA" id="ARBA00005879"/>
    </source>
</evidence>
<comment type="caution">
    <text evidence="8">The sequence shown here is derived from an EMBL/GenBank/DDBJ whole genome shotgun (WGS) entry which is preliminary data.</text>
</comment>
<dbReference type="InterPro" id="IPR000878">
    <property type="entry name" value="4pyrrol_Mease"/>
</dbReference>